<dbReference type="AlphaFoldDB" id="A0A6J4RED7"/>
<accession>A0A6J4RED7</accession>
<sequence length="168" mass="18403">GLRLSGPGGLHRGRVCGRRGHQAPPARAPLLLHGRRLPGRRPRRRRAAGGRDAHRQGARPRPRLGVGGAGPLRRQAARGDGRPAPGRADTRPRRVRWGDAAVRGAVRAGRLQPAARARQHLGGRNALLVPEQPAHVWHDPPPQDAVLREARLRRQLPRPGRHRRGRGV</sequence>
<feature type="compositionally biased region" description="Basic residues" evidence="1">
    <location>
        <begin position="33"/>
        <end position="48"/>
    </location>
</feature>
<reference evidence="2" key="1">
    <citation type="submission" date="2020-02" db="EMBL/GenBank/DDBJ databases">
        <authorList>
            <person name="Meier V. D."/>
        </authorList>
    </citation>
    <scope>NUCLEOTIDE SEQUENCE</scope>
    <source>
        <strain evidence="2">AVDCRST_MAG02</strain>
    </source>
</reference>
<feature type="non-terminal residue" evidence="2">
    <location>
        <position position="168"/>
    </location>
</feature>
<name>A0A6J4RED7_9ACTN</name>
<protein>
    <submittedName>
        <fullName evidence="2">Uncharacterized protein</fullName>
    </submittedName>
</protein>
<feature type="compositionally biased region" description="Gly residues" evidence="1">
    <location>
        <begin position="1"/>
        <end position="10"/>
    </location>
</feature>
<evidence type="ECO:0000256" key="1">
    <source>
        <dbReference type="SAM" id="MobiDB-lite"/>
    </source>
</evidence>
<feature type="compositionally biased region" description="Basic residues" evidence="1">
    <location>
        <begin position="11"/>
        <end position="21"/>
    </location>
</feature>
<feature type="region of interest" description="Disordered" evidence="1">
    <location>
        <begin position="1"/>
        <end position="98"/>
    </location>
</feature>
<proteinExistence type="predicted"/>
<organism evidence="2">
    <name type="scientific">uncultured Rubrobacteraceae bacterium</name>
    <dbReference type="NCBI Taxonomy" id="349277"/>
    <lineage>
        <taxon>Bacteria</taxon>
        <taxon>Bacillati</taxon>
        <taxon>Actinomycetota</taxon>
        <taxon>Rubrobacteria</taxon>
        <taxon>Rubrobacterales</taxon>
        <taxon>Rubrobacteraceae</taxon>
        <taxon>environmental samples</taxon>
    </lineage>
</organism>
<feature type="compositionally biased region" description="Low complexity" evidence="1">
    <location>
        <begin position="22"/>
        <end position="32"/>
    </location>
</feature>
<feature type="non-terminal residue" evidence="2">
    <location>
        <position position="1"/>
    </location>
</feature>
<dbReference type="EMBL" id="CADCVH010000087">
    <property type="protein sequence ID" value="CAA9463544.1"/>
    <property type="molecule type" value="Genomic_DNA"/>
</dbReference>
<gene>
    <name evidence="2" type="ORF">AVDCRST_MAG02-2797</name>
</gene>
<evidence type="ECO:0000313" key="2">
    <source>
        <dbReference type="EMBL" id="CAA9463544.1"/>
    </source>
</evidence>